<dbReference type="Gramene" id="PGSC0003DMT400093496">
    <property type="protein sequence ID" value="PGSC0003DMT400093496"/>
    <property type="gene ID" value="PGSC0003DMG400043067"/>
</dbReference>
<dbReference type="Proteomes" id="UP000011115">
    <property type="component" value="Unassembled WGS sequence"/>
</dbReference>
<accession>M1DS28</accession>
<feature type="region of interest" description="Disordered" evidence="1">
    <location>
        <begin position="40"/>
        <end position="87"/>
    </location>
</feature>
<dbReference type="PaxDb" id="4113-PGSC0003DMT400093496"/>
<reference evidence="2" key="2">
    <citation type="submission" date="2015-06" db="UniProtKB">
        <authorList>
            <consortium name="EnsemblPlants"/>
        </authorList>
    </citation>
    <scope>IDENTIFICATION</scope>
    <source>
        <strain evidence="2">DM1-3 516 R44</strain>
    </source>
</reference>
<organism evidence="2 3">
    <name type="scientific">Solanum tuberosum</name>
    <name type="common">Potato</name>
    <dbReference type="NCBI Taxonomy" id="4113"/>
    <lineage>
        <taxon>Eukaryota</taxon>
        <taxon>Viridiplantae</taxon>
        <taxon>Streptophyta</taxon>
        <taxon>Embryophyta</taxon>
        <taxon>Tracheophyta</taxon>
        <taxon>Spermatophyta</taxon>
        <taxon>Magnoliopsida</taxon>
        <taxon>eudicotyledons</taxon>
        <taxon>Gunneridae</taxon>
        <taxon>Pentapetalae</taxon>
        <taxon>asterids</taxon>
        <taxon>lamiids</taxon>
        <taxon>Solanales</taxon>
        <taxon>Solanaceae</taxon>
        <taxon>Solanoideae</taxon>
        <taxon>Solaneae</taxon>
        <taxon>Solanum</taxon>
    </lineage>
</organism>
<evidence type="ECO:0000313" key="2">
    <source>
        <dbReference type="EnsemblPlants" id="PGSC0003DMT400093496"/>
    </source>
</evidence>
<reference evidence="3" key="1">
    <citation type="journal article" date="2011" name="Nature">
        <title>Genome sequence and analysis of the tuber crop potato.</title>
        <authorList>
            <consortium name="The Potato Genome Sequencing Consortium"/>
        </authorList>
    </citation>
    <scope>NUCLEOTIDE SEQUENCE [LARGE SCALE GENOMIC DNA]</scope>
    <source>
        <strain evidence="3">cv. DM1-3 516 R44</strain>
    </source>
</reference>
<dbReference type="EnsemblPlants" id="PGSC0003DMT400093496">
    <property type="protein sequence ID" value="PGSC0003DMT400093496"/>
    <property type="gene ID" value="PGSC0003DMG400043067"/>
</dbReference>
<feature type="compositionally biased region" description="Basic residues" evidence="1">
    <location>
        <begin position="75"/>
        <end position="85"/>
    </location>
</feature>
<evidence type="ECO:0000313" key="3">
    <source>
        <dbReference type="Proteomes" id="UP000011115"/>
    </source>
</evidence>
<dbReference type="AlphaFoldDB" id="M1DS28"/>
<name>M1DS28_SOLTU</name>
<protein>
    <submittedName>
        <fullName evidence="2">Uncharacterized protein</fullName>
    </submittedName>
</protein>
<sequence>MRTQVAKLAEKLVQVPTPLMPYSLMQMLNQVPSTQSIDDLWGELPRSKSDKRKHRTRESDEEIPADLTREEKRQEKKPRKASRKVKQMEVKEDSKYENLVKFEVKTMDDLTGRGHHYCPCEGEKKSYKLIMAKISPRAPIRAVVFVTIRGVDREVIQCLSGKKLKCSLDQVKATEGLTDHGPHYGSSW</sequence>
<proteinExistence type="predicted"/>
<dbReference type="InParanoid" id="M1DS28"/>
<evidence type="ECO:0000256" key="1">
    <source>
        <dbReference type="SAM" id="MobiDB-lite"/>
    </source>
</evidence>
<keyword evidence="3" id="KW-1185">Reference proteome</keyword>
<dbReference type="HOGENOM" id="CLU_1443372_0_0_1"/>